<feature type="region of interest" description="Disordered" evidence="1">
    <location>
        <begin position="601"/>
        <end position="658"/>
    </location>
</feature>
<evidence type="ECO:0000313" key="2">
    <source>
        <dbReference type="EMBL" id="KAJ7961463.1"/>
    </source>
</evidence>
<feature type="compositionally biased region" description="Basic residues" evidence="1">
    <location>
        <begin position="482"/>
        <end position="496"/>
    </location>
</feature>
<comment type="caution">
    <text evidence="2">The sequence shown here is derived from an EMBL/GenBank/DDBJ whole genome shotgun (WGS) entry which is preliminary data.</text>
</comment>
<reference evidence="2" key="1">
    <citation type="journal article" date="2023" name="Science">
        <title>Elucidation of the pathway for biosynthesis of saponin adjuvants from the soapbark tree.</title>
        <authorList>
            <person name="Reed J."/>
            <person name="Orme A."/>
            <person name="El-Demerdash A."/>
            <person name="Owen C."/>
            <person name="Martin L.B.B."/>
            <person name="Misra R.C."/>
            <person name="Kikuchi S."/>
            <person name="Rejzek M."/>
            <person name="Martin A.C."/>
            <person name="Harkess A."/>
            <person name="Leebens-Mack J."/>
            <person name="Louveau T."/>
            <person name="Stephenson M.J."/>
            <person name="Osbourn A."/>
        </authorList>
    </citation>
    <scope>NUCLEOTIDE SEQUENCE</scope>
    <source>
        <strain evidence="2">S10</strain>
    </source>
</reference>
<dbReference type="AlphaFoldDB" id="A0AAD7LNR7"/>
<protein>
    <submittedName>
        <fullName evidence="2">B3 domain-containing transcription factor ABI3-like</fullName>
    </submittedName>
</protein>
<dbReference type="KEGG" id="qsa:O6P43_016809"/>
<proteinExistence type="predicted"/>
<dbReference type="GO" id="GO:0003700">
    <property type="term" value="F:DNA-binding transcription factor activity"/>
    <property type="evidence" value="ECO:0007669"/>
    <property type="project" value="InterPro"/>
</dbReference>
<name>A0AAD7LNR7_QUISA</name>
<feature type="compositionally biased region" description="Polar residues" evidence="1">
    <location>
        <begin position="306"/>
        <end position="322"/>
    </location>
</feature>
<dbReference type="EMBL" id="JARAOO010000007">
    <property type="protein sequence ID" value="KAJ7961463.1"/>
    <property type="molecule type" value="Genomic_DNA"/>
</dbReference>
<feature type="region of interest" description="Disordered" evidence="1">
    <location>
        <begin position="299"/>
        <end position="353"/>
    </location>
</feature>
<dbReference type="InterPro" id="IPR044800">
    <property type="entry name" value="LEC2-like"/>
</dbReference>
<organism evidence="2 3">
    <name type="scientific">Quillaja saponaria</name>
    <name type="common">Soap bark tree</name>
    <dbReference type="NCBI Taxonomy" id="32244"/>
    <lineage>
        <taxon>Eukaryota</taxon>
        <taxon>Viridiplantae</taxon>
        <taxon>Streptophyta</taxon>
        <taxon>Embryophyta</taxon>
        <taxon>Tracheophyta</taxon>
        <taxon>Spermatophyta</taxon>
        <taxon>Magnoliopsida</taxon>
        <taxon>eudicotyledons</taxon>
        <taxon>Gunneridae</taxon>
        <taxon>Pentapetalae</taxon>
        <taxon>rosids</taxon>
        <taxon>fabids</taxon>
        <taxon>Fabales</taxon>
        <taxon>Quillajaceae</taxon>
        <taxon>Quillaja</taxon>
    </lineage>
</organism>
<dbReference type="PANTHER" id="PTHR31140:SF81">
    <property type="entry name" value="B3 DOMAIN-CONTAINING TRANSCRIPTION FACTOR ABI3"/>
    <property type="match status" value="1"/>
</dbReference>
<feature type="region of interest" description="Disordered" evidence="1">
    <location>
        <begin position="537"/>
        <end position="567"/>
    </location>
</feature>
<feature type="compositionally biased region" description="Polar residues" evidence="1">
    <location>
        <begin position="619"/>
        <end position="632"/>
    </location>
</feature>
<dbReference type="PANTHER" id="PTHR31140">
    <property type="entry name" value="B3 DOMAIN-CONTAINING TRANSCRIPTION FACTOR ABI3"/>
    <property type="match status" value="1"/>
</dbReference>
<sequence length="678" mass="74264">MKAEVDFQSGDLHAKYPTGFDPMEEDNGLGMDDQTGIWLENEQEDLLSVTGSSIFYTDFPPLPDFPCMSSSSSSSSHVAVKPAMCSSLSSSSASSSSSAASWAILRSDAEETVDKMNIYDHHDYYHHQLHDNDPMDAPTGALSSTASMEIPQPTDNGSGSFVDCMDVMENLGYMDLLDENNDFFDDPSCIFQNDNINNSLDQEYFPLYHPEHKPEQQEESQLVATIHGGRAIDEEDDMGMVFLEWLKSNRETVSADDLRSVKLKKSTIECAAKRLGGGKDAMKQLLKLVLEWVQTNHLRKRKNNSKETISNPNVPNQFQAQDPFQNPVPNPNPNTINSNSFAPDQSNSCDFTQSSPWISSPLPPPSQPYMTDPVMAAAPMVGCMQAGDPYSNGGGSGSHTVPYPPSQPTEYHMLESAHQSWPPSQFAVASHYNPSFPDSNLPAPPQLPPFTGFGNQYPYPYFPGDQRLMRLGSSATKEARKKRMARQRRYLSHHRQNQGGSGDPHARLGIDNCTTARLVNHGNWVYWPPSVTGGMGSTSPGHPGMDPTAMQTQNYQGRVSSADRRQGWKPEKNLRFLLQKVLKQSDVGNLGRIVLPKMIRGVKVPQQGPKSESKRAGKSQKNQHQANANRATPASDSGGGGAGGGEDPKGGILANPSQVDIEGISIHCDTKAADIKDF</sequence>
<evidence type="ECO:0000313" key="3">
    <source>
        <dbReference type="Proteomes" id="UP001163823"/>
    </source>
</evidence>
<feature type="region of interest" description="Disordered" evidence="1">
    <location>
        <begin position="482"/>
        <end position="508"/>
    </location>
</feature>
<feature type="compositionally biased region" description="Polar residues" evidence="1">
    <location>
        <begin position="340"/>
        <end position="353"/>
    </location>
</feature>
<feature type="compositionally biased region" description="Polar residues" evidence="1">
    <location>
        <begin position="549"/>
        <end position="559"/>
    </location>
</feature>
<gene>
    <name evidence="2" type="ORF">O6P43_016809</name>
</gene>
<dbReference type="Proteomes" id="UP001163823">
    <property type="component" value="Chromosome 7"/>
</dbReference>
<evidence type="ECO:0000256" key="1">
    <source>
        <dbReference type="SAM" id="MobiDB-lite"/>
    </source>
</evidence>
<accession>A0AAD7LNR7</accession>
<keyword evidence="3" id="KW-1185">Reference proteome</keyword>